<dbReference type="Gene3D" id="1.10.287.260">
    <property type="match status" value="1"/>
</dbReference>
<keyword evidence="3" id="KW-0240">DNA-directed RNA polymerase</keyword>
<keyword evidence="5" id="KW-0548">Nucleotidyltransferase</keyword>
<evidence type="ECO:0000256" key="4">
    <source>
        <dbReference type="ARBA" id="ARBA00022679"/>
    </source>
</evidence>
<comment type="caution">
    <text evidence="9">The sequence shown here is derived from an EMBL/GenBank/DDBJ whole genome shotgun (WGS) entry which is preliminary data.</text>
</comment>
<keyword evidence="6" id="KW-0804">Transcription</keyword>
<dbReference type="GO" id="GO:0003677">
    <property type="term" value="F:DNA binding"/>
    <property type="evidence" value="ECO:0007669"/>
    <property type="project" value="InterPro"/>
</dbReference>
<dbReference type="InterPro" id="IPR029262">
    <property type="entry name" value="RPOL_N"/>
</dbReference>
<dbReference type="Pfam" id="PF14700">
    <property type="entry name" value="RPOL_N"/>
    <property type="match status" value="1"/>
</dbReference>
<dbReference type="Gene3D" id="1.10.150.20">
    <property type="entry name" value="5' to 3' exonuclease, C-terminal subdomain"/>
    <property type="match status" value="1"/>
</dbReference>
<dbReference type="SMART" id="SM01311">
    <property type="entry name" value="RPOL_N"/>
    <property type="match status" value="1"/>
</dbReference>
<sequence>MQTEARALVRRQLELEDESRGLGATRYRAARPLPWKGDASSVSEETALPPGKMLLKQCIEPVEQAVAEWCAQIANGGAGRRHGAFRLLNACLPDQVAYLTARVVINSVSSRLGLTATAFAVAAALIEHIEMVRLKETNKKGYRGLTKVSKKKASDHKWRQALKKIMDAEGTRLTVPQAEQLQVGLKAIELMCDSTGLFVIEQPAGRGNSRIVRATETLVDWLDKQHARCELLEPIHMPMIVRPRRWRTPFWGGYLTKRPGLRLVKQWQNAYHSELRHVDMPLVYKAVNTIQESPWRISSRILDLMTQVWEDGGNLGGLPQREDEPVPAKPEDFDVNDEARSVWFREAAKVHEANAFMQSKRLQLSQRLWIANKFRDEEAIYFPHELDFRGRVYPVPTGGPHPQGDDAAKALLEFSEGMPIGETGGMWLTIHVANLFGVDKVSFSDRIKWVAENAAAIIDSGENPLDGGRFWTTADSPWCALAACIDYAGYCRDGAAHISHIPVALDGSNSGLQHFSAMLRDPVGAAAVNLLPSDKPQDVYMQVAVKAQAIVDATPVITIKVKGKDGEDKEIEVANPWMNGKVTRAIAKRPTMTYCYSATRFGMVDMIHQTLREIDADKGQPHLGGFDNYQAASYLSYVVWDAISQVVVAATGAMGWLREVAKVATKATVPVWWTTPTGLPVLQMYTNMEGREIDVHIGGARTKLVIKTPSAETTLNSNGQANGIAPNFVHSFDGAHLQSVANGCNDAGIKSIAVIHDSFGTHAARTGELADILRQTFIDQYTPNVLQRFYEEISEQLPEEFVEQLPPPPAEGLMDLQDMAAADYMFA</sequence>
<dbReference type="Gene3D" id="1.10.1320.10">
    <property type="entry name" value="DNA-directed RNA polymerase, N-terminal domain"/>
    <property type="match status" value="1"/>
</dbReference>
<reference evidence="9 10" key="1">
    <citation type="submission" date="2019-01" db="EMBL/GenBank/DDBJ databases">
        <authorList>
            <person name="Chen W.-M."/>
        </authorList>
    </citation>
    <scope>NUCLEOTIDE SEQUENCE [LARGE SCALE GENOMIC DNA]</scope>
    <source>
        <strain evidence="9 10">FSY-9</strain>
    </source>
</reference>
<dbReference type="InterPro" id="IPR037159">
    <property type="entry name" value="RNA_POL_N_sf"/>
</dbReference>
<evidence type="ECO:0000256" key="6">
    <source>
        <dbReference type="ARBA" id="ARBA00023163"/>
    </source>
</evidence>
<organism evidence="9 10">
    <name type="scientific">Novosphingobium umbonatum</name>
    <dbReference type="NCBI Taxonomy" id="1908524"/>
    <lineage>
        <taxon>Bacteria</taxon>
        <taxon>Pseudomonadati</taxon>
        <taxon>Pseudomonadota</taxon>
        <taxon>Alphaproteobacteria</taxon>
        <taxon>Sphingomonadales</taxon>
        <taxon>Sphingomonadaceae</taxon>
        <taxon>Novosphingobium</taxon>
    </lineage>
</organism>
<evidence type="ECO:0000256" key="7">
    <source>
        <dbReference type="ARBA" id="ARBA00048552"/>
    </source>
</evidence>
<accession>A0A437N0Y5</accession>
<dbReference type="EMBL" id="SACO01000013">
    <property type="protein sequence ID" value="RVU03582.1"/>
    <property type="molecule type" value="Genomic_DNA"/>
</dbReference>
<evidence type="ECO:0000313" key="9">
    <source>
        <dbReference type="EMBL" id="RVU03582.1"/>
    </source>
</evidence>
<keyword evidence="4" id="KW-0808">Transferase</keyword>
<evidence type="ECO:0000256" key="2">
    <source>
        <dbReference type="ARBA" id="ARBA00012418"/>
    </source>
</evidence>
<dbReference type="InterPro" id="IPR024075">
    <property type="entry name" value="DNA-dir_RNA_pol_helix_hairp_sf"/>
</dbReference>
<dbReference type="Proteomes" id="UP000282837">
    <property type="component" value="Unassembled WGS sequence"/>
</dbReference>
<evidence type="ECO:0000313" key="10">
    <source>
        <dbReference type="Proteomes" id="UP000282837"/>
    </source>
</evidence>
<dbReference type="InterPro" id="IPR046950">
    <property type="entry name" value="DNA-dir_Rpol_C_phage-type"/>
</dbReference>
<dbReference type="PANTHER" id="PTHR10102:SF0">
    <property type="entry name" value="DNA-DIRECTED RNA POLYMERASE, MITOCHONDRIAL"/>
    <property type="match status" value="1"/>
</dbReference>
<evidence type="ECO:0000256" key="5">
    <source>
        <dbReference type="ARBA" id="ARBA00022695"/>
    </source>
</evidence>
<dbReference type="SUPFAM" id="SSF56672">
    <property type="entry name" value="DNA/RNA polymerases"/>
    <property type="match status" value="1"/>
</dbReference>
<dbReference type="InterPro" id="IPR002092">
    <property type="entry name" value="DNA-dir_Rpol_phage-type"/>
</dbReference>
<protein>
    <recommendedName>
        <fullName evidence="2">DNA-directed RNA polymerase</fullName>
        <ecNumber evidence="2">2.7.7.6</ecNumber>
    </recommendedName>
</protein>
<dbReference type="OrthoDB" id="5465434at2"/>
<dbReference type="EC" id="2.7.7.6" evidence="2"/>
<feature type="domain" description="DNA-directed RNA polymerase N-terminal" evidence="8">
    <location>
        <begin position="10"/>
        <end position="292"/>
    </location>
</feature>
<keyword evidence="10" id="KW-1185">Reference proteome</keyword>
<dbReference type="InterPro" id="IPR043502">
    <property type="entry name" value="DNA/RNA_pol_sf"/>
</dbReference>
<dbReference type="AlphaFoldDB" id="A0A437N0Y5"/>
<dbReference type="RefSeq" id="WP_127710899.1">
    <property type="nucleotide sequence ID" value="NZ_SACO01000013.1"/>
</dbReference>
<evidence type="ECO:0000256" key="3">
    <source>
        <dbReference type="ARBA" id="ARBA00022478"/>
    </source>
</evidence>
<dbReference type="Gene3D" id="1.10.287.280">
    <property type="match status" value="1"/>
</dbReference>
<dbReference type="GO" id="GO:0000428">
    <property type="term" value="C:DNA-directed RNA polymerase complex"/>
    <property type="evidence" value="ECO:0007669"/>
    <property type="project" value="UniProtKB-KW"/>
</dbReference>
<evidence type="ECO:0000259" key="8">
    <source>
        <dbReference type="SMART" id="SM01311"/>
    </source>
</evidence>
<gene>
    <name evidence="9" type="ORF">EOE18_14765</name>
</gene>
<comment type="catalytic activity">
    <reaction evidence="7">
        <text>RNA(n) + a ribonucleoside 5'-triphosphate = RNA(n+1) + diphosphate</text>
        <dbReference type="Rhea" id="RHEA:21248"/>
        <dbReference type="Rhea" id="RHEA-COMP:14527"/>
        <dbReference type="Rhea" id="RHEA-COMP:17342"/>
        <dbReference type="ChEBI" id="CHEBI:33019"/>
        <dbReference type="ChEBI" id="CHEBI:61557"/>
        <dbReference type="ChEBI" id="CHEBI:140395"/>
        <dbReference type="EC" id="2.7.7.6"/>
    </reaction>
</comment>
<dbReference type="GO" id="GO:0003899">
    <property type="term" value="F:DNA-directed RNA polymerase activity"/>
    <property type="evidence" value="ECO:0007669"/>
    <property type="project" value="UniProtKB-EC"/>
</dbReference>
<dbReference type="PANTHER" id="PTHR10102">
    <property type="entry name" value="DNA-DIRECTED RNA POLYMERASE, MITOCHONDRIAL"/>
    <property type="match status" value="1"/>
</dbReference>
<evidence type="ECO:0000256" key="1">
    <source>
        <dbReference type="ARBA" id="ARBA00009493"/>
    </source>
</evidence>
<dbReference type="Pfam" id="PF00940">
    <property type="entry name" value="RNA_pol"/>
    <property type="match status" value="1"/>
</dbReference>
<proteinExistence type="inferred from homology"/>
<dbReference type="GO" id="GO:0006351">
    <property type="term" value="P:DNA-templated transcription"/>
    <property type="evidence" value="ECO:0007669"/>
    <property type="project" value="InterPro"/>
</dbReference>
<name>A0A437N0Y5_9SPHN</name>
<comment type="similarity">
    <text evidence="1">Belongs to the phage and mitochondrial RNA polymerase family.</text>
</comment>